<dbReference type="AlphaFoldDB" id="A0A3M7S539"/>
<reference evidence="1 2" key="1">
    <citation type="journal article" date="2018" name="Sci. Rep.">
        <title>Genomic signatures of local adaptation to the degree of environmental predictability in rotifers.</title>
        <authorList>
            <person name="Franch-Gras L."/>
            <person name="Hahn C."/>
            <person name="Garcia-Roger E.M."/>
            <person name="Carmona M.J."/>
            <person name="Serra M."/>
            <person name="Gomez A."/>
        </authorList>
    </citation>
    <scope>NUCLEOTIDE SEQUENCE [LARGE SCALE GENOMIC DNA]</scope>
    <source>
        <strain evidence="1">HYR1</strain>
    </source>
</reference>
<comment type="caution">
    <text evidence="1">The sequence shown here is derived from an EMBL/GenBank/DDBJ whole genome shotgun (WGS) entry which is preliminary data.</text>
</comment>
<keyword evidence="2" id="KW-1185">Reference proteome</keyword>
<organism evidence="1 2">
    <name type="scientific">Brachionus plicatilis</name>
    <name type="common">Marine rotifer</name>
    <name type="synonym">Brachionus muelleri</name>
    <dbReference type="NCBI Taxonomy" id="10195"/>
    <lineage>
        <taxon>Eukaryota</taxon>
        <taxon>Metazoa</taxon>
        <taxon>Spiralia</taxon>
        <taxon>Gnathifera</taxon>
        <taxon>Rotifera</taxon>
        <taxon>Eurotatoria</taxon>
        <taxon>Monogononta</taxon>
        <taxon>Pseudotrocha</taxon>
        <taxon>Ploima</taxon>
        <taxon>Brachionidae</taxon>
        <taxon>Brachionus</taxon>
    </lineage>
</organism>
<accession>A0A3M7S539</accession>
<sequence length="79" mass="9513">MRTSLCSNFISVQTTNNCLIIIFLNKKYNFSVASIFVTTYQTLIVFKTYSHYLTYFLYYLCYNREPPDPEEAYYLFKKI</sequence>
<name>A0A3M7S539_BRAPC</name>
<proteinExistence type="predicted"/>
<evidence type="ECO:0000313" key="2">
    <source>
        <dbReference type="Proteomes" id="UP000276133"/>
    </source>
</evidence>
<protein>
    <submittedName>
        <fullName evidence="1">Uncharacterized protein</fullName>
    </submittedName>
</protein>
<evidence type="ECO:0000313" key="1">
    <source>
        <dbReference type="EMBL" id="RNA30882.1"/>
    </source>
</evidence>
<dbReference type="Proteomes" id="UP000276133">
    <property type="component" value="Unassembled WGS sequence"/>
</dbReference>
<gene>
    <name evidence="1" type="ORF">BpHYR1_037292</name>
</gene>
<dbReference type="EMBL" id="REGN01002029">
    <property type="protein sequence ID" value="RNA30882.1"/>
    <property type="molecule type" value="Genomic_DNA"/>
</dbReference>